<dbReference type="AlphaFoldDB" id="A0AAT9G7T5"/>
<reference evidence="1" key="1">
    <citation type="submission" date="2024-01" db="EMBL/GenBank/DDBJ databases">
        <title>Sequencing the genomes of a sandfly, Sergentomyia squamirostris, and its two endosymbionts.</title>
        <authorList>
            <person name="Itokawa K."/>
            <person name="Sanjoba C."/>
        </authorList>
    </citation>
    <scope>NUCLEOTIDE SEQUENCE</scope>
    <source>
        <strain evidence="1">RiSSQ</strain>
    </source>
</reference>
<evidence type="ECO:0008006" key="2">
    <source>
        <dbReference type="Google" id="ProtNLM"/>
    </source>
</evidence>
<dbReference type="InterPro" id="IPR029063">
    <property type="entry name" value="SAM-dependent_MTases_sf"/>
</dbReference>
<gene>
    <name evidence="1" type="ORF">DMENIID0002_04850</name>
</gene>
<dbReference type="EMBL" id="AP029170">
    <property type="protein sequence ID" value="BFD45839.1"/>
    <property type="molecule type" value="Genomic_DNA"/>
</dbReference>
<protein>
    <recommendedName>
        <fullName evidence="2">Class I SAM-dependent methyltransferase</fullName>
    </recommendedName>
</protein>
<sequence length="67" mass="8010">MFNGKIMNNWKLKTITDSYRETKEFRFNNYIINPHVKNIIGNVRDKALLEIGCGFGRYLEFSMLRIH</sequence>
<accession>A0AAT9G7T5</accession>
<evidence type="ECO:0000313" key="1">
    <source>
        <dbReference type="EMBL" id="BFD45839.1"/>
    </source>
</evidence>
<name>A0AAT9G7T5_9RICK</name>
<proteinExistence type="predicted"/>
<dbReference type="SUPFAM" id="SSF53335">
    <property type="entry name" value="S-adenosyl-L-methionine-dependent methyltransferases"/>
    <property type="match status" value="1"/>
</dbReference>
<organism evidence="1">
    <name type="scientific">Candidatus Tisiphia endosymbiont of Sergentomyia squamirostris</name>
    <dbReference type="NCBI Taxonomy" id="3113639"/>
    <lineage>
        <taxon>Bacteria</taxon>
        <taxon>Pseudomonadati</taxon>
        <taxon>Pseudomonadota</taxon>
        <taxon>Alphaproteobacteria</taxon>
        <taxon>Rickettsiales</taxon>
        <taxon>Rickettsiaceae</taxon>
        <taxon>Rickettsieae</taxon>
        <taxon>Candidatus Tisiphia</taxon>
    </lineage>
</organism>